<sequence length="676" mass="74154">MRLSTFVLPLAVSLGLVSAARKLETHALRTCQDNSAVSASFLNVIITPDNSSVYVAIDGISAVNGKVNFDVTLDVYGYQFIHEVVDACHMGSFDIASLCPMSPDDLKFEFNFDLGSALDSVPGIAYGIPDLDATARAYVKLVETGESVACIEADFSTGKTVEQISVKWVTAIIIGLGLISSGIINILGYTNAAAHLAANTLALFSYFQAQAIIGFTGIHMPPIIEAWTQNFQWSIGIIRVGFLQDPIFTWYQHATGGVPANIFNSLGSSSVAVMKRSLNYLPERATNLDRYLPESAANLVRRGISKRANIRQSDGSYLVFGIQRVAFRSKIETTNLYLTGLVFLLLAISFTLLVVFLVKLAVDLCIKQGWLKNSHDRFDEFRTEWRTIMKGITLRLIMMGFPAIAILSLWEFTQTDSPGLTVLAVFSFFGTLFTLFAAALHIIRLAAGTNPTYSLFSDSRILNKWGYLYVQFRASAYFYLVPLLGYILVKSMFIALGQHNGALQAVALIVIEAIPLIATAVMRPFMDGSTNNLNIAIFSLNFINAIILLILANPFDMPAMGPSISAVLFTLVNAVFSLVLLIMTIVTTILIFWRKNPEARYPAMADDRTSFMKSNTQVDALSQLDALAATARNDSMSREMLEGLESPRISHGRRGYSTSTIGSKDRVTPETPATRL</sequence>
<keyword evidence="6 8" id="KW-0472">Membrane</keyword>
<keyword evidence="4 9" id="KW-0732">Signal</keyword>
<dbReference type="AlphaFoldDB" id="A0A9P8W313"/>
<feature type="region of interest" description="Disordered" evidence="7">
    <location>
        <begin position="649"/>
        <end position="676"/>
    </location>
</feature>
<feature type="transmembrane region" description="Helical" evidence="8">
    <location>
        <begin position="501"/>
        <end position="521"/>
    </location>
</feature>
<reference evidence="11 12" key="1">
    <citation type="journal article" date="2021" name="Nat. Commun.">
        <title>Genetic determinants of endophytism in the Arabidopsis root mycobiome.</title>
        <authorList>
            <person name="Mesny F."/>
            <person name="Miyauchi S."/>
            <person name="Thiergart T."/>
            <person name="Pickel B."/>
            <person name="Atanasova L."/>
            <person name="Karlsson M."/>
            <person name="Huettel B."/>
            <person name="Barry K.W."/>
            <person name="Haridas S."/>
            <person name="Chen C."/>
            <person name="Bauer D."/>
            <person name="Andreopoulos W."/>
            <person name="Pangilinan J."/>
            <person name="LaButti K."/>
            <person name="Riley R."/>
            <person name="Lipzen A."/>
            <person name="Clum A."/>
            <person name="Drula E."/>
            <person name="Henrissat B."/>
            <person name="Kohler A."/>
            <person name="Grigoriev I.V."/>
            <person name="Martin F.M."/>
            <person name="Hacquard S."/>
        </authorList>
    </citation>
    <scope>NUCLEOTIDE SEQUENCE [LARGE SCALE GENOMIC DNA]</scope>
    <source>
        <strain evidence="11 12">MPI-CAGE-CH-0241</strain>
    </source>
</reference>
<keyword evidence="12" id="KW-1185">Reference proteome</keyword>
<dbReference type="Pfam" id="PF06011">
    <property type="entry name" value="TRP"/>
    <property type="match status" value="1"/>
</dbReference>
<feature type="domain" description="ML-like" evidence="10">
    <location>
        <begin position="21"/>
        <end position="162"/>
    </location>
</feature>
<feature type="transmembrane region" description="Helical" evidence="8">
    <location>
        <begin position="467"/>
        <end position="489"/>
    </location>
</feature>
<keyword evidence="5 8" id="KW-1133">Transmembrane helix</keyword>
<dbReference type="PANTHER" id="PTHR31145">
    <property type="entry name" value="INTEGRAL MEMBRANE PROTEIN (AFU_ORTHOLOGUE AFUA_7G01610)"/>
    <property type="match status" value="1"/>
</dbReference>
<dbReference type="InterPro" id="IPR032800">
    <property type="entry name" value="TRP_N"/>
</dbReference>
<evidence type="ECO:0000256" key="5">
    <source>
        <dbReference type="ARBA" id="ARBA00022989"/>
    </source>
</evidence>
<feature type="transmembrane region" description="Helical" evidence="8">
    <location>
        <begin position="336"/>
        <end position="362"/>
    </location>
</feature>
<dbReference type="EMBL" id="JAGPYM010000011">
    <property type="protein sequence ID" value="KAH6889288.1"/>
    <property type="molecule type" value="Genomic_DNA"/>
</dbReference>
<evidence type="ECO:0000313" key="11">
    <source>
        <dbReference type="EMBL" id="KAH6889288.1"/>
    </source>
</evidence>
<organism evidence="11 12">
    <name type="scientific">Thelonectria olida</name>
    <dbReference type="NCBI Taxonomy" id="1576542"/>
    <lineage>
        <taxon>Eukaryota</taxon>
        <taxon>Fungi</taxon>
        <taxon>Dikarya</taxon>
        <taxon>Ascomycota</taxon>
        <taxon>Pezizomycotina</taxon>
        <taxon>Sordariomycetes</taxon>
        <taxon>Hypocreomycetidae</taxon>
        <taxon>Hypocreales</taxon>
        <taxon>Nectriaceae</taxon>
        <taxon>Thelonectria</taxon>
    </lineage>
</organism>
<dbReference type="GO" id="GO:0016020">
    <property type="term" value="C:membrane"/>
    <property type="evidence" value="ECO:0007669"/>
    <property type="project" value="UniProtKB-SubCell"/>
</dbReference>
<evidence type="ECO:0000256" key="2">
    <source>
        <dbReference type="ARBA" id="ARBA00010642"/>
    </source>
</evidence>
<feature type="chain" id="PRO_5040436856" description="ML-like domain-containing protein" evidence="9">
    <location>
        <begin position="20"/>
        <end position="676"/>
    </location>
</feature>
<proteinExistence type="inferred from homology"/>
<dbReference type="SMART" id="SM01320">
    <property type="entry name" value="TRP_N"/>
    <property type="match status" value="1"/>
</dbReference>
<evidence type="ECO:0000256" key="9">
    <source>
        <dbReference type="SAM" id="SignalP"/>
    </source>
</evidence>
<evidence type="ECO:0000256" key="3">
    <source>
        <dbReference type="ARBA" id="ARBA00022692"/>
    </source>
</evidence>
<evidence type="ECO:0000313" key="12">
    <source>
        <dbReference type="Proteomes" id="UP000777438"/>
    </source>
</evidence>
<comment type="subcellular location">
    <subcellularLocation>
        <location evidence="1">Membrane</location>
        <topology evidence="1">Multi-pass membrane protein</topology>
    </subcellularLocation>
</comment>
<dbReference type="Proteomes" id="UP000777438">
    <property type="component" value="Unassembled WGS sequence"/>
</dbReference>
<feature type="transmembrane region" description="Helical" evidence="8">
    <location>
        <begin position="533"/>
        <end position="552"/>
    </location>
</feature>
<dbReference type="InterPro" id="IPR010308">
    <property type="entry name" value="TRP_C"/>
</dbReference>
<dbReference type="Pfam" id="PF14558">
    <property type="entry name" value="TRP_N"/>
    <property type="match status" value="1"/>
</dbReference>
<evidence type="ECO:0000256" key="7">
    <source>
        <dbReference type="SAM" id="MobiDB-lite"/>
    </source>
</evidence>
<name>A0A9P8W313_9HYPO</name>
<dbReference type="GO" id="GO:0009272">
    <property type="term" value="P:fungal-type cell wall biogenesis"/>
    <property type="evidence" value="ECO:0007669"/>
    <property type="project" value="TreeGrafter"/>
</dbReference>
<evidence type="ECO:0000256" key="1">
    <source>
        <dbReference type="ARBA" id="ARBA00004141"/>
    </source>
</evidence>
<evidence type="ECO:0000256" key="6">
    <source>
        <dbReference type="ARBA" id="ARBA00023136"/>
    </source>
</evidence>
<keyword evidence="3 8" id="KW-0812">Transmembrane</keyword>
<feature type="transmembrane region" description="Helical" evidence="8">
    <location>
        <begin position="392"/>
        <end position="410"/>
    </location>
</feature>
<evidence type="ECO:0000259" key="10">
    <source>
        <dbReference type="SMART" id="SM01320"/>
    </source>
</evidence>
<feature type="transmembrane region" description="Helical" evidence="8">
    <location>
        <begin position="422"/>
        <end position="446"/>
    </location>
</feature>
<feature type="transmembrane region" description="Helical" evidence="8">
    <location>
        <begin position="564"/>
        <end position="593"/>
    </location>
</feature>
<feature type="signal peptide" evidence="9">
    <location>
        <begin position="1"/>
        <end position="19"/>
    </location>
</feature>
<dbReference type="PANTHER" id="PTHR31145:SF2">
    <property type="entry name" value="FLAVIN CARRIER PROTEIN 2"/>
    <property type="match status" value="1"/>
</dbReference>
<evidence type="ECO:0000256" key="8">
    <source>
        <dbReference type="SAM" id="Phobius"/>
    </source>
</evidence>
<comment type="caution">
    <text evidence="11">The sequence shown here is derived from an EMBL/GenBank/DDBJ whole genome shotgun (WGS) entry which is preliminary data.</text>
</comment>
<dbReference type="InterPro" id="IPR040241">
    <property type="entry name" value="TRP_Flc/Pkd2-like"/>
</dbReference>
<protein>
    <recommendedName>
        <fullName evidence="10">ML-like domain-containing protein</fullName>
    </recommendedName>
</protein>
<dbReference type="GO" id="GO:0055085">
    <property type="term" value="P:transmembrane transport"/>
    <property type="evidence" value="ECO:0007669"/>
    <property type="project" value="TreeGrafter"/>
</dbReference>
<accession>A0A9P8W313</accession>
<evidence type="ECO:0000256" key="4">
    <source>
        <dbReference type="ARBA" id="ARBA00022729"/>
    </source>
</evidence>
<dbReference type="OrthoDB" id="5212126at2759"/>
<comment type="similarity">
    <text evidence="2">Belongs to the transient receptor potential (TRP) ion channel family.</text>
</comment>
<gene>
    <name evidence="11" type="ORF">B0T10DRAFT_487661</name>
</gene>